<accession>A0A5R8KDA7</accession>
<dbReference type="InterPro" id="IPR050555">
    <property type="entry name" value="Bact_Solute-Bind_Prot2"/>
</dbReference>
<dbReference type="RefSeq" id="WP_138086872.1">
    <property type="nucleotide sequence ID" value="NZ_VAUV01000009.1"/>
</dbReference>
<dbReference type="GO" id="GO:0030288">
    <property type="term" value="C:outer membrane-bounded periplasmic space"/>
    <property type="evidence" value="ECO:0007669"/>
    <property type="project" value="TreeGrafter"/>
</dbReference>
<dbReference type="PANTHER" id="PTHR30036:SF7">
    <property type="entry name" value="ABC TRANSPORTER PERIPLASMIC-BINDING PROTEIN YPHF"/>
    <property type="match status" value="1"/>
</dbReference>
<proteinExistence type="inferred from homology"/>
<evidence type="ECO:0000256" key="2">
    <source>
        <dbReference type="ARBA" id="ARBA00007639"/>
    </source>
</evidence>
<dbReference type="GO" id="GO:0030246">
    <property type="term" value="F:carbohydrate binding"/>
    <property type="evidence" value="ECO:0007669"/>
    <property type="project" value="TreeGrafter"/>
</dbReference>
<evidence type="ECO:0000313" key="4">
    <source>
        <dbReference type="EMBL" id="TLD70273.1"/>
    </source>
</evidence>
<dbReference type="Gene3D" id="3.40.50.2300">
    <property type="match status" value="2"/>
</dbReference>
<dbReference type="Pfam" id="PF13407">
    <property type="entry name" value="Peripla_BP_4"/>
    <property type="match status" value="1"/>
</dbReference>
<dbReference type="PROSITE" id="PS51257">
    <property type="entry name" value="PROKAR_LIPOPROTEIN"/>
    <property type="match status" value="1"/>
</dbReference>
<dbReference type="OrthoDB" id="569491at2"/>
<sequence length="333" mass="35922">MKLLFLSLGCLAISMLLGCGPKEPDGERKLRVAYVGNAIAPFWTIAEKGARKAGEEFGVDVEVRMPANGASDQKRMVEELLARGVDGIAFSPADPANQLELMTEMAKQTILITQDSDAPDSPRRCFVGMDNYQAGRLCGKLVKEALPDGGKVMFFVGRAGQLNAKQRRQGVIDELLDRPVGSPGEDAADAVIEGGRYVILGTRTDEADVAKAKANVQDTLTRYPDVGCLVGLFSYNTPQIFAAVKEAGRVGAVKIVGFDEEDDTLRGVQEGAIHATVVQSPYRYGYESVRILAALAKGDNSVVPESKFLEVPAKAVKKEDVAVFWEELKALVK</sequence>
<dbReference type="AlphaFoldDB" id="A0A5R8KDA7"/>
<name>A0A5R8KDA7_9BACT</name>
<organism evidence="4 5">
    <name type="scientific">Phragmitibacter flavus</name>
    <dbReference type="NCBI Taxonomy" id="2576071"/>
    <lineage>
        <taxon>Bacteria</taxon>
        <taxon>Pseudomonadati</taxon>
        <taxon>Verrucomicrobiota</taxon>
        <taxon>Verrucomicrobiia</taxon>
        <taxon>Verrucomicrobiales</taxon>
        <taxon>Verrucomicrobiaceae</taxon>
        <taxon>Phragmitibacter</taxon>
    </lineage>
</organism>
<comment type="subcellular location">
    <subcellularLocation>
        <location evidence="1">Cell envelope</location>
    </subcellularLocation>
</comment>
<dbReference type="InterPro" id="IPR028082">
    <property type="entry name" value="Peripla_BP_I"/>
</dbReference>
<dbReference type="Proteomes" id="UP000306196">
    <property type="component" value="Unassembled WGS sequence"/>
</dbReference>
<comment type="caution">
    <text evidence="4">The sequence shown here is derived from an EMBL/GenBank/DDBJ whole genome shotgun (WGS) entry which is preliminary data.</text>
</comment>
<comment type="similarity">
    <text evidence="2">Belongs to the bacterial solute-binding protein 2 family.</text>
</comment>
<evidence type="ECO:0000313" key="5">
    <source>
        <dbReference type="Proteomes" id="UP000306196"/>
    </source>
</evidence>
<feature type="domain" description="Periplasmic binding protein" evidence="3">
    <location>
        <begin position="41"/>
        <end position="299"/>
    </location>
</feature>
<dbReference type="CDD" id="cd06314">
    <property type="entry name" value="PBP1_tmGBP"/>
    <property type="match status" value="1"/>
</dbReference>
<dbReference type="PANTHER" id="PTHR30036">
    <property type="entry name" value="D-XYLOSE-BINDING PERIPLASMIC PROTEIN"/>
    <property type="match status" value="1"/>
</dbReference>
<keyword evidence="5" id="KW-1185">Reference proteome</keyword>
<evidence type="ECO:0000256" key="1">
    <source>
        <dbReference type="ARBA" id="ARBA00004196"/>
    </source>
</evidence>
<protein>
    <submittedName>
        <fullName evidence="4">Substrate-binding domain-containing protein</fullName>
    </submittedName>
</protein>
<dbReference type="SUPFAM" id="SSF53822">
    <property type="entry name" value="Periplasmic binding protein-like I"/>
    <property type="match status" value="1"/>
</dbReference>
<dbReference type="InterPro" id="IPR025997">
    <property type="entry name" value="SBP_2_dom"/>
</dbReference>
<dbReference type="EMBL" id="VAUV01000009">
    <property type="protein sequence ID" value="TLD70273.1"/>
    <property type="molecule type" value="Genomic_DNA"/>
</dbReference>
<gene>
    <name evidence="4" type="ORF">FEM03_13895</name>
</gene>
<reference evidence="4 5" key="1">
    <citation type="submission" date="2019-05" db="EMBL/GenBank/DDBJ databases">
        <title>Verrucobacter flavum gen. nov., sp. nov. a new member of the family Verrucomicrobiaceae.</title>
        <authorList>
            <person name="Szuroczki S."/>
            <person name="Abbaszade G."/>
            <person name="Szabo A."/>
            <person name="Felfoldi T."/>
            <person name="Schumann P."/>
            <person name="Boka K."/>
            <person name="Keki Z."/>
            <person name="Toumi M."/>
            <person name="Toth E."/>
        </authorList>
    </citation>
    <scope>NUCLEOTIDE SEQUENCE [LARGE SCALE GENOMIC DNA]</scope>
    <source>
        <strain evidence="4 5">MG-N-17</strain>
    </source>
</reference>
<evidence type="ECO:0000259" key="3">
    <source>
        <dbReference type="Pfam" id="PF13407"/>
    </source>
</evidence>